<dbReference type="GO" id="GO:1904047">
    <property type="term" value="F:S-adenosyl-L-methionine binding"/>
    <property type="evidence" value="ECO:0007669"/>
    <property type="project" value="UniProtKB-UniRule"/>
</dbReference>
<keyword evidence="2 6" id="KW-0690">Ribosome biogenesis</keyword>
<dbReference type="Pfam" id="PF04034">
    <property type="entry name" value="Ribo_biogen_C"/>
    <property type="match status" value="1"/>
</dbReference>
<reference evidence="10" key="1">
    <citation type="submission" date="2013-04" db="EMBL/GenBank/DDBJ databases">
        <title>The Genome Sequence of Fonticula alba ATCC 38817.</title>
        <authorList>
            <consortium name="The Broad Institute Genomics Platform"/>
            <person name="Russ C."/>
            <person name="Cuomo C."/>
            <person name="Burger G."/>
            <person name="Gray M.W."/>
            <person name="Holland P.W.H."/>
            <person name="King N."/>
            <person name="Lang F.B.F."/>
            <person name="Roger A.J."/>
            <person name="Ruiz-Trillo I."/>
            <person name="Brown M."/>
            <person name="Walker B."/>
            <person name="Young S."/>
            <person name="Zeng Q."/>
            <person name="Gargeya S."/>
            <person name="Fitzgerald M."/>
            <person name="Haas B."/>
            <person name="Abouelleil A."/>
            <person name="Allen A.W."/>
            <person name="Alvarado L."/>
            <person name="Arachchi H.M."/>
            <person name="Berlin A.M."/>
            <person name="Chapman S.B."/>
            <person name="Gainer-Dewar J."/>
            <person name="Goldberg J."/>
            <person name="Griggs A."/>
            <person name="Gujja S."/>
            <person name="Hansen M."/>
            <person name="Howarth C."/>
            <person name="Imamovic A."/>
            <person name="Ireland A."/>
            <person name="Larimer J."/>
            <person name="McCowan C."/>
            <person name="Murphy C."/>
            <person name="Pearson M."/>
            <person name="Poon T.W."/>
            <person name="Priest M."/>
            <person name="Roberts A."/>
            <person name="Saif S."/>
            <person name="Shea T."/>
            <person name="Sisk P."/>
            <person name="Sykes S."/>
            <person name="Wortman J."/>
            <person name="Nusbaum C."/>
            <person name="Birren B."/>
        </authorList>
    </citation>
    <scope>NUCLEOTIDE SEQUENCE [LARGE SCALE GENOMIC DNA]</scope>
    <source>
        <strain evidence="10">ATCC 38817</strain>
    </source>
</reference>
<dbReference type="GO" id="GO:0000455">
    <property type="term" value="P:enzyme-directed rRNA pseudouridine synthesis"/>
    <property type="evidence" value="ECO:0007669"/>
    <property type="project" value="UniProtKB-UniRule"/>
</dbReference>
<protein>
    <recommendedName>
        <fullName evidence="6">18S rRNA aminocarboxypropyltransferase</fullName>
        <ecNumber evidence="6">2.5.1.157</ecNumber>
    </recommendedName>
</protein>
<evidence type="ECO:0000256" key="5">
    <source>
        <dbReference type="ARBA" id="ARBA00022691"/>
    </source>
</evidence>
<evidence type="ECO:0000256" key="4">
    <source>
        <dbReference type="ARBA" id="ARBA00022679"/>
    </source>
</evidence>
<evidence type="ECO:0000259" key="9">
    <source>
        <dbReference type="Pfam" id="PF04068"/>
    </source>
</evidence>
<dbReference type="eggNOG" id="KOG3154">
    <property type="taxonomic scope" value="Eukaryota"/>
</dbReference>
<feature type="binding site" evidence="6">
    <location>
        <position position="191"/>
    </location>
    <ligand>
        <name>S-adenosyl-L-methionine</name>
        <dbReference type="ChEBI" id="CHEBI:59789"/>
    </ligand>
</feature>
<name>A0A058Z598_FONAL</name>
<comment type="caution">
    <text evidence="6">Lacks conserved residue(s) required for the propagation of feature annotation.</text>
</comment>
<dbReference type="GeneID" id="20528593"/>
<dbReference type="GO" id="GO:0030490">
    <property type="term" value="P:maturation of SSU-rRNA"/>
    <property type="evidence" value="ECO:0007669"/>
    <property type="project" value="TreeGrafter"/>
</dbReference>
<keyword evidence="5 6" id="KW-0949">S-adenosyl-L-methionine</keyword>
<dbReference type="InterPro" id="IPR007177">
    <property type="entry name" value="Tsr3_C"/>
</dbReference>
<dbReference type="NCBIfam" id="NF002621">
    <property type="entry name" value="PRK02287.1"/>
    <property type="match status" value="1"/>
</dbReference>
<evidence type="ECO:0000259" key="8">
    <source>
        <dbReference type="Pfam" id="PF04034"/>
    </source>
</evidence>
<feature type="binding site" evidence="6">
    <location>
        <position position="168"/>
    </location>
    <ligand>
        <name>S-adenosyl-L-methionine</name>
        <dbReference type="ChEBI" id="CHEBI:59789"/>
    </ligand>
</feature>
<evidence type="ECO:0000313" key="10">
    <source>
        <dbReference type="EMBL" id="KCV69439.1"/>
    </source>
</evidence>
<keyword evidence="1" id="KW-0963">Cytoplasm</keyword>
<sequence length="261" mass="28431">MPPKKSSGTAKRPQGRPSAGASTAIKGLSGTRHSHTRKAIREDTETFDNYVADVTAPMSKLQIGAEPVTDDLVDGLPRDLHDRIFSGLEVTYADEHGAGAEARVDLAMWNFEQCDPRRCSGAKLARDGVIREIRVNKRFPGVVLTPNATRAVSPADRDIVLAHGACVVDCSWARLQEVPLVSLKTPHPRLLPFLVAANPVNYGRPLRLNCAEALAATLYIVGLDHHAERVLSRFKWGMQFYHLNQCVLSAGPGDPPPLCCL</sequence>
<feature type="domain" description="RNase L inhibitor RLI-like possible metal-binding" evidence="9">
    <location>
        <begin position="105"/>
        <end position="138"/>
    </location>
</feature>
<dbReference type="RefSeq" id="XP_009496004.1">
    <property type="nucleotide sequence ID" value="XM_009497729.1"/>
</dbReference>
<dbReference type="InterPro" id="IPR022968">
    <property type="entry name" value="Tsr3-like"/>
</dbReference>
<dbReference type="PANTHER" id="PTHR20426:SF0">
    <property type="entry name" value="18S RRNA AMINOCARBOXYPROPYLTRANSFERASE"/>
    <property type="match status" value="1"/>
</dbReference>
<evidence type="ECO:0000313" key="11">
    <source>
        <dbReference type="Proteomes" id="UP000030693"/>
    </source>
</evidence>
<feature type="domain" description="16S/18S rRNA aminocarboxypropyltransferase Tsr3 C-terminal" evidence="8">
    <location>
        <begin position="142"/>
        <end position="249"/>
    </location>
</feature>
<comment type="catalytic activity">
    <reaction evidence="6">
        <text>an N(1)-methylpseudouridine in rRNA + S-adenosyl-L-methionine = N(1)-methyl-N(3)-[(3S)-3-amino-3-carboxypropyl]pseudouridine in rRNA + S-methyl-5'-thioadenosine + H(+)</text>
        <dbReference type="Rhea" id="RHEA:63296"/>
        <dbReference type="Rhea" id="RHEA-COMP:11634"/>
        <dbReference type="Rhea" id="RHEA-COMP:16310"/>
        <dbReference type="ChEBI" id="CHEBI:15378"/>
        <dbReference type="ChEBI" id="CHEBI:17509"/>
        <dbReference type="ChEBI" id="CHEBI:59789"/>
        <dbReference type="ChEBI" id="CHEBI:74890"/>
        <dbReference type="ChEBI" id="CHEBI:146234"/>
        <dbReference type="EC" id="2.5.1.157"/>
    </reaction>
</comment>
<proteinExistence type="inferred from homology"/>
<evidence type="ECO:0000256" key="6">
    <source>
        <dbReference type="HAMAP-Rule" id="MF_03146"/>
    </source>
</evidence>
<organism evidence="10">
    <name type="scientific">Fonticula alba</name>
    <name type="common">Slime mold</name>
    <dbReference type="NCBI Taxonomy" id="691883"/>
    <lineage>
        <taxon>Eukaryota</taxon>
        <taxon>Rotosphaerida</taxon>
        <taxon>Fonticulaceae</taxon>
        <taxon>Fonticula</taxon>
    </lineage>
</organism>
<gene>
    <name evidence="10" type="ORF">H696_03868</name>
</gene>
<keyword evidence="4 6" id="KW-0808">Transferase</keyword>
<dbReference type="STRING" id="691883.A0A058Z598"/>
<feature type="region of interest" description="Disordered" evidence="7">
    <location>
        <begin position="1"/>
        <end position="37"/>
    </location>
</feature>
<comment type="similarity">
    <text evidence="6">Belongs to the TDD superfamily. TSR3 family.</text>
</comment>
<dbReference type="OrthoDB" id="10262062at2759"/>
<evidence type="ECO:0000256" key="2">
    <source>
        <dbReference type="ARBA" id="ARBA00022517"/>
    </source>
</evidence>
<evidence type="ECO:0000256" key="1">
    <source>
        <dbReference type="ARBA" id="ARBA00022490"/>
    </source>
</evidence>
<keyword evidence="11" id="KW-1185">Reference proteome</keyword>
<dbReference type="EMBL" id="KB932206">
    <property type="protein sequence ID" value="KCV69439.1"/>
    <property type="molecule type" value="Genomic_DNA"/>
</dbReference>
<dbReference type="PANTHER" id="PTHR20426">
    <property type="entry name" value="RIBOSOME BIOGENESIS PROTEIN TSR3 HOMOLOG"/>
    <property type="match status" value="1"/>
</dbReference>
<keyword evidence="3 6" id="KW-0698">rRNA processing</keyword>
<comment type="function">
    <text evidence="6">Aminocarboxypropyltransferase that catalyzes the aminocarboxypropyl transfer on pseudouridine in 18S rRNA. It constitutes the last step in biosynthesis of the hypermodified N1-methyl-N3-(3-amino-3-carboxypropyl) pseudouridine (m1acp3-Psi).</text>
</comment>
<dbReference type="AlphaFoldDB" id="A0A058Z598"/>
<dbReference type="HAMAP" id="MF_01116">
    <property type="entry name" value="TSR3"/>
    <property type="match status" value="1"/>
</dbReference>
<evidence type="ECO:0000256" key="7">
    <source>
        <dbReference type="SAM" id="MobiDB-lite"/>
    </source>
</evidence>
<dbReference type="Pfam" id="PF04068">
    <property type="entry name" value="Fer4_RLI"/>
    <property type="match status" value="1"/>
</dbReference>
<dbReference type="EC" id="2.5.1.157" evidence="6"/>
<accession>A0A058Z598</accession>
<evidence type="ECO:0000256" key="3">
    <source>
        <dbReference type="ARBA" id="ARBA00022552"/>
    </source>
</evidence>
<dbReference type="Proteomes" id="UP000030693">
    <property type="component" value="Unassembled WGS sequence"/>
</dbReference>
<dbReference type="GO" id="GO:0106388">
    <property type="term" value="F:rRNA small subunit aminocarboxypropyltransferase activity"/>
    <property type="evidence" value="ECO:0007669"/>
    <property type="project" value="UniProtKB-EC"/>
</dbReference>
<dbReference type="InterPro" id="IPR007209">
    <property type="entry name" value="RNaseL-inhib-like_metal-bd_dom"/>
</dbReference>
<feature type="binding site" evidence="6">
    <location>
        <position position="120"/>
    </location>
    <ligand>
        <name>S-adenosyl-L-methionine</name>
        <dbReference type="ChEBI" id="CHEBI:59789"/>
    </ligand>
</feature>